<keyword evidence="4 6" id="KW-0342">GTP-binding</keyword>
<feature type="region of interest" description="G2" evidence="6">
    <location>
        <begin position="159"/>
        <end position="163"/>
    </location>
</feature>
<dbReference type="InterPro" id="IPR027417">
    <property type="entry name" value="P-loop_NTPase"/>
</dbReference>
<dbReference type="AlphaFoldDB" id="A0AAD5KTH7"/>
<proteinExistence type="inferred from homology"/>
<sequence>MSRAKQRAGIPLDLIRPKAKNVKQHRSKRPNRSNIAEIKSKDEDLPAKSLSSSGWVTAGLAKKSIDRRRIVDKLSEEGLKHEKQQRHVELGPPRILERLTPRQPAGLSERLIKVNRSIQQPENPHLLRVAVLGAANAGKSTLVNTIVDEDVSVVSQKAHTTRDRIIGVLTEDNYQVVFLDTPGVVPNNRHAKMNRTLVTTSWRSLDEADHVILLVDGHWALTDQEKKADNLLLERLRDLKIPTTLIFSKMDLLDYDEKQLETIKNKYESACPSISKTLHISAFDSDGIDKLKKELFDVSKKKPWIYPSDQKSDMSDLKRAEEFIRVEFFKRLHQYIPYMLKQENVGWTETEDGGLRIDQNVYVERESQQRIVVGANGAIINRVVSDARAKISQAFKRPVKLFIQVKTKQR</sequence>
<feature type="compositionally biased region" description="Basic residues" evidence="8">
    <location>
        <begin position="17"/>
        <end position="31"/>
    </location>
</feature>
<dbReference type="InterPro" id="IPR006073">
    <property type="entry name" value="GTP-bd"/>
</dbReference>
<dbReference type="InterPro" id="IPR030388">
    <property type="entry name" value="G_ERA_dom"/>
</dbReference>
<comment type="caution">
    <text evidence="11">The sequence shown here is derived from an EMBL/GenBank/DDBJ whole genome shotgun (WGS) entry which is preliminary data.</text>
</comment>
<organism evidence="11 12">
    <name type="scientific">Phascolomyces articulosus</name>
    <dbReference type="NCBI Taxonomy" id="60185"/>
    <lineage>
        <taxon>Eukaryota</taxon>
        <taxon>Fungi</taxon>
        <taxon>Fungi incertae sedis</taxon>
        <taxon>Mucoromycota</taxon>
        <taxon>Mucoromycotina</taxon>
        <taxon>Mucoromycetes</taxon>
        <taxon>Mucorales</taxon>
        <taxon>Lichtheimiaceae</taxon>
        <taxon>Phascolomyces</taxon>
    </lineage>
</organism>
<dbReference type="Pfam" id="PF01926">
    <property type="entry name" value="MMR_HSR1"/>
    <property type="match status" value="1"/>
</dbReference>
<dbReference type="NCBIfam" id="TIGR00436">
    <property type="entry name" value="era"/>
    <property type="match status" value="1"/>
</dbReference>
<dbReference type="PROSITE" id="PS50823">
    <property type="entry name" value="KH_TYPE_2"/>
    <property type="match status" value="1"/>
</dbReference>
<protein>
    <submittedName>
        <fullName evidence="11">P-loop containing nucleoside triphosphate hydrolase protein</fullName>
    </submittedName>
</protein>
<feature type="region of interest" description="G3" evidence="6">
    <location>
        <begin position="180"/>
        <end position="183"/>
    </location>
</feature>
<dbReference type="NCBIfam" id="NF000908">
    <property type="entry name" value="PRK00089.1"/>
    <property type="match status" value="1"/>
</dbReference>
<keyword evidence="11" id="KW-0378">Hydrolase</keyword>
<dbReference type="PANTHER" id="PTHR42698:SF1">
    <property type="entry name" value="GTPASE ERA, MITOCHONDRIAL"/>
    <property type="match status" value="1"/>
</dbReference>
<dbReference type="CDD" id="cd04163">
    <property type="entry name" value="Era"/>
    <property type="match status" value="1"/>
</dbReference>
<feature type="region of interest" description="G5" evidence="6">
    <location>
        <begin position="280"/>
        <end position="282"/>
    </location>
</feature>
<evidence type="ECO:0000256" key="3">
    <source>
        <dbReference type="ARBA" id="ARBA00022884"/>
    </source>
</evidence>
<keyword evidence="2 6" id="KW-0547">Nucleotide-binding</keyword>
<reference evidence="11" key="1">
    <citation type="journal article" date="2022" name="IScience">
        <title>Evolution of zygomycete secretomes and the origins of terrestrial fungal ecologies.</title>
        <authorList>
            <person name="Chang Y."/>
            <person name="Wang Y."/>
            <person name="Mondo S."/>
            <person name="Ahrendt S."/>
            <person name="Andreopoulos W."/>
            <person name="Barry K."/>
            <person name="Beard J."/>
            <person name="Benny G.L."/>
            <person name="Blankenship S."/>
            <person name="Bonito G."/>
            <person name="Cuomo C."/>
            <person name="Desiro A."/>
            <person name="Gervers K.A."/>
            <person name="Hundley H."/>
            <person name="Kuo A."/>
            <person name="LaButti K."/>
            <person name="Lang B.F."/>
            <person name="Lipzen A."/>
            <person name="O'Donnell K."/>
            <person name="Pangilinan J."/>
            <person name="Reynolds N."/>
            <person name="Sandor L."/>
            <person name="Smith M.E."/>
            <person name="Tsang A."/>
            <person name="Grigoriev I.V."/>
            <person name="Stajich J.E."/>
            <person name="Spatafora J.W."/>
        </authorList>
    </citation>
    <scope>NUCLEOTIDE SEQUENCE</scope>
    <source>
        <strain evidence="11">RSA 2281</strain>
    </source>
</reference>
<dbReference type="Gene3D" id="3.40.50.300">
    <property type="entry name" value="P-loop containing nucleotide triphosphate hydrolases"/>
    <property type="match status" value="1"/>
</dbReference>
<dbReference type="PANTHER" id="PTHR42698">
    <property type="entry name" value="GTPASE ERA"/>
    <property type="match status" value="1"/>
</dbReference>
<evidence type="ECO:0000256" key="6">
    <source>
        <dbReference type="PROSITE-ProRule" id="PRU01050"/>
    </source>
</evidence>
<dbReference type="GO" id="GO:0000028">
    <property type="term" value="P:ribosomal small subunit assembly"/>
    <property type="evidence" value="ECO:0007669"/>
    <property type="project" value="TreeGrafter"/>
</dbReference>
<dbReference type="PROSITE" id="PS51713">
    <property type="entry name" value="G_ERA"/>
    <property type="match status" value="1"/>
</dbReference>
<name>A0AAD5KTH7_9FUNG</name>
<dbReference type="GO" id="GO:0019843">
    <property type="term" value="F:rRNA binding"/>
    <property type="evidence" value="ECO:0007669"/>
    <property type="project" value="TreeGrafter"/>
</dbReference>
<feature type="region of interest" description="Disordered" evidence="8">
    <location>
        <begin position="1"/>
        <end position="37"/>
    </location>
</feature>
<reference evidence="11" key="2">
    <citation type="submission" date="2023-02" db="EMBL/GenBank/DDBJ databases">
        <authorList>
            <consortium name="DOE Joint Genome Institute"/>
            <person name="Mondo S.J."/>
            <person name="Chang Y."/>
            <person name="Wang Y."/>
            <person name="Ahrendt S."/>
            <person name="Andreopoulos W."/>
            <person name="Barry K."/>
            <person name="Beard J."/>
            <person name="Benny G.L."/>
            <person name="Blankenship S."/>
            <person name="Bonito G."/>
            <person name="Cuomo C."/>
            <person name="Desiro A."/>
            <person name="Gervers K.A."/>
            <person name="Hundley H."/>
            <person name="Kuo A."/>
            <person name="LaButti K."/>
            <person name="Lang B.F."/>
            <person name="Lipzen A."/>
            <person name="O'Donnell K."/>
            <person name="Pangilinan J."/>
            <person name="Reynolds N."/>
            <person name="Sandor L."/>
            <person name="Smith M.W."/>
            <person name="Tsang A."/>
            <person name="Grigoriev I.V."/>
            <person name="Stajich J.E."/>
            <person name="Spatafora J.W."/>
        </authorList>
    </citation>
    <scope>NUCLEOTIDE SEQUENCE</scope>
    <source>
        <strain evidence="11">RSA 2281</strain>
    </source>
</reference>
<dbReference type="Gene3D" id="3.30.300.20">
    <property type="match status" value="1"/>
</dbReference>
<dbReference type="SUPFAM" id="SSF54814">
    <property type="entry name" value="Prokaryotic type KH domain (KH-domain type II)"/>
    <property type="match status" value="1"/>
</dbReference>
<evidence type="ECO:0000256" key="7">
    <source>
        <dbReference type="RuleBase" id="RU003761"/>
    </source>
</evidence>
<dbReference type="InterPro" id="IPR009019">
    <property type="entry name" value="KH_sf_prok-type"/>
</dbReference>
<evidence type="ECO:0000256" key="5">
    <source>
        <dbReference type="PROSITE-ProRule" id="PRU00118"/>
    </source>
</evidence>
<dbReference type="InterPro" id="IPR015946">
    <property type="entry name" value="KH_dom-like_a/b"/>
</dbReference>
<evidence type="ECO:0000256" key="1">
    <source>
        <dbReference type="ARBA" id="ARBA00007921"/>
    </source>
</evidence>
<dbReference type="EMBL" id="JAIXMP010000003">
    <property type="protein sequence ID" value="KAI9275621.1"/>
    <property type="molecule type" value="Genomic_DNA"/>
</dbReference>
<dbReference type="GO" id="GO:0005525">
    <property type="term" value="F:GTP binding"/>
    <property type="evidence" value="ECO:0007669"/>
    <property type="project" value="UniProtKB-UniRule"/>
</dbReference>
<evidence type="ECO:0000256" key="8">
    <source>
        <dbReference type="SAM" id="MobiDB-lite"/>
    </source>
</evidence>
<evidence type="ECO:0000259" key="10">
    <source>
        <dbReference type="PROSITE" id="PS51713"/>
    </source>
</evidence>
<feature type="domain" description="Era-type G" evidence="10">
    <location>
        <begin position="125"/>
        <end position="304"/>
    </location>
</feature>
<dbReference type="HAMAP" id="MF_00367">
    <property type="entry name" value="GTPase_Era"/>
    <property type="match status" value="1"/>
</dbReference>
<dbReference type="SUPFAM" id="SSF52540">
    <property type="entry name" value="P-loop containing nucleoside triphosphate hydrolases"/>
    <property type="match status" value="1"/>
</dbReference>
<evidence type="ECO:0000313" key="12">
    <source>
        <dbReference type="Proteomes" id="UP001209540"/>
    </source>
</evidence>
<accession>A0AAD5KTH7</accession>
<dbReference type="CDD" id="cd22534">
    <property type="entry name" value="KH-II_Era"/>
    <property type="match status" value="1"/>
</dbReference>
<dbReference type="Pfam" id="PF07650">
    <property type="entry name" value="KH_2"/>
    <property type="match status" value="1"/>
</dbReference>
<feature type="region of interest" description="G4" evidence="6">
    <location>
        <begin position="248"/>
        <end position="251"/>
    </location>
</feature>
<comment type="similarity">
    <text evidence="1 6 7">Belongs to the TRAFAC class TrmE-Era-EngA-EngB-Septin-like GTPase superfamily. Era GTPase family.</text>
</comment>
<dbReference type="NCBIfam" id="TIGR00231">
    <property type="entry name" value="small_GTP"/>
    <property type="match status" value="1"/>
</dbReference>
<dbReference type="GO" id="GO:0016787">
    <property type="term" value="F:hydrolase activity"/>
    <property type="evidence" value="ECO:0007669"/>
    <property type="project" value="UniProtKB-KW"/>
</dbReference>
<dbReference type="InterPro" id="IPR005225">
    <property type="entry name" value="Small_GTP-bd"/>
</dbReference>
<keyword evidence="3 5" id="KW-0694">RNA-binding</keyword>
<gene>
    <name evidence="11" type="ORF">BDA99DRAFT_555401</name>
</gene>
<dbReference type="Proteomes" id="UP001209540">
    <property type="component" value="Unassembled WGS sequence"/>
</dbReference>
<dbReference type="InterPro" id="IPR004044">
    <property type="entry name" value="KH_dom_type_2"/>
</dbReference>
<evidence type="ECO:0000256" key="4">
    <source>
        <dbReference type="ARBA" id="ARBA00023134"/>
    </source>
</evidence>
<dbReference type="GO" id="GO:0043024">
    <property type="term" value="F:ribosomal small subunit binding"/>
    <property type="evidence" value="ECO:0007669"/>
    <property type="project" value="TreeGrafter"/>
</dbReference>
<keyword evidence="12" id="KW-1185">Reference proteome</keyword>
<evidence type="ECO:0000256" key="2">
    <source>
        <dbReference type="ARBA" id="ARBA00022741"/>
    </source>
</evidence>
<evidence type="ECO:0000259" key="9">
    <source>
        <dbReference type="PROSITE" id="PS50823"/>
    </source>
</evidence>
<evidence type="ECO:0000313" key="11">
    <source>
        <dbReference type="EMBL" id="KAI9275621.1"/>
    </source>
</evidence>
<dbReference type="InterPro" id="IPR005662">
    <property type="entry name" value="GTPase_Era-like"/>
</dbReference>
<feature type="domain" description="KH type-2" evidence="9">
    <location>
        <begin position="332"/>
        <end position="409"/>
    </location>
</feature>
<feature type="region of interest" description="G1" evidence="6">
    <location>
        <begin position="133"/>
        <end position="140"/>
    </location>
</feature>